<proteinExistence type="predicted"/>
<dbReference type="GeneID" id="60749664"/>
<keyword evidence="3" id="KW-0812">Transmembrane</keyword>
<dbReference type="GO" id="GO:0016020">
    <property type="term" value="C:membrane"/>
    <property type="evidence" value="ECO:0007669"/>
    <property type="project" value="UniProtKB-SubCell"/>
</dbReference>
<feature type="transmembrane region" description="Helical" evidence="3">
    <location>
        <begin position="43"/>
        <end position="65"/>
    </location>
</feature>
<sequence length="203" mass="21300">MARTPSTIAAARAARHELTEALDDLHDLEVEAGLRRPVPRRRVLLPIAAAAVALLLAVVAVVAWVQARDAYTDADYERAAAERVSVLIAPDHRDPRRAQKILAGATGAFHDEFAQSADAYTAFVKDKGAVSRSWVDGTGVSARKGDAATVLVAATVVFAGDAVSEGTAAEGPAAEGEARRFRLRVLVEPAGGALKLGAVQYLP</sequence>
<evidence type="ECO:0000256" key="2">
    <source>
        <dbReference type="ARBA" id="ARBA00023136"/>
    </source>
</evidence>
<comment type="subcellular location">
    <subcellularLocation>
        <location evidence="1">Membrane</location>
    </subcellularLocation>
</comment>
<dbReference type="PANTHER" id="PTHR37042:SF4">
    <property type="entry name" value="OUTER MEMBRANE PROTEIN RV1973"/>
    <property type="match status" value="1"/>
</dbReference>
<name>A0ABD7V1A6_9ACTN</name>
<organism evidence="4 5">
    <name type="scientific">Gordonia paraffinivorans</name>
    <dbReference type="NCBI Taxonomy" id="175628"/>
    <lineage>
        <taxon>Bacteria</taxon>
        <taxon>Bacillati</taxon>
        <taxon>Actinomycetota</taxon>
        <taxon>Actinomycetes</taxon>
        <taxon>Mycobacteriales</taxon>
        <taxon>Gordoniaceae</taxon>
        <taxon>Gordonia</taxon>
    </lineage>
</organism>
<gene>
    <name evidence="4" type="ORF">NCTC8139_01646</name>
</gene>
<protein>
    <recommendedName>
        <fullName evidence="6">Mce-associated membrane protein</fullName>
    </recommendedName>
</protein>
<evidence type="ECO:0000313" key="5">
    <source>
        <dbReference type="Proteomes" id="UP000360750"/>
    </source>
</evidence>
<dbReference type="Proteomes" id="UP000360750">
    <property type="component" value="Unassembled WGS sequence"/>
</dbReference>
<evidence type="ECO:0000256" key="1">
    <source>
        <dbReference type="ARBA" id="ARBA00004370"/>
    </source>
</evidence>
<dbReference type="RefSeq" id="WP_131733970.1">
    <property type="nucleotide sequence ID" value="NZ_CAACYD010000006.1"/>
</dbReference>
<evidence type="ECO:0000313" key="4">
    <source>
        <dbReference type="EMBL" id="VFA88104.1"/>
    </source>
</evidence>
<dbReference type="AlphaFoldDB" id="A0ABD7V1A6"/>
<keyword evidence="3" id="KW-1133">Transmembrane helix</keyword>
<comment type="caution">
    <text evidence="4">The sequence shown here is derived from an EMBL/GenBank/DDBJ whole genome shotgun (WGS) entry which is preliminary data.</text>
</comment>
<accession>A0ABD7V1A6</accession>
<dbReference type="EMBL" id="CAACYD010000006">
    <property type="protein sequence ID" value="VFA88104.1"/>
    <property type="molecule type" value="Genomic_DNA"/>
</dbReference>
<dbReference type="PANTHER" id="PTHR37042">
    <property type="entry name" value="OUTER MEMBRANE PROTEIN RV1973"/>
    <property type="match status" value="1"/>
</dbReference>
<evidence type="ECO:0000256" key="3">
    <source>
        <dbReference type="SAM" id="Phobius"/>
    </source>
</evidence>
<reference evidence="4 5" key="1">
    <citation type="submission" date="2019-02" db="EMBL/GenBank/DDBJ databases">
        <authorList>
            <consortium name="Pathogen Informatics"/>
        </authorList>
    </citation>
    <scope>NUCLEOTIDE SEQUENCE [LARGE SCALE GENOMIC DNA]</scope>
    <source>
        <strain evidence="4 5">3012STDY6756503</strain>
    </source>
</reference>
<evidence type="ECO:0008006" key="6">
    <source>
        <dbReference type="Google" id="ProtNLM"/>
    </source>
</evidence>
<keyword evidence="2 3" id="KW-0472">Membrane</keyword>